<proteinExistence type="predicted"/>
<keyword evidence="2" id="KW-0548">Nucleotidyltransferase</keyword>
<name>Q851T5_ORYSJ</name>
<gene>
    <name evidence="2" type="primary">OSJNBa0051C19.12</name>
</gene>
<evidence type="ECO:0000313" key="2">
    <source>
        <dbReference type="EMBL" id="AAO23084.1"/>
    </source>
</evidence>
<dbReference type="GO" id="GO:0003964">
    <property type="term" value="F:RNA-directed DNA polymerase activity"/>
    <property type="evidence" value="ECO:0007669"/>
    <property type="project" value="UniProtKB-KW"/>
</dbReference>
<dbReference type="PANTHER" id="PTHR33116:SF87">
    <property type="entry name" value="OS01G0158850 PROTEIN"/>
    <property type="match status" value="1"/>
</dbReference>
<evidence type="ECO:0000259" key="1">
    <source>
        <dbReference type="Pfam" id="PF13966"/>
    </source>
</evidence>
<dbReference type="InterPro" id="IPR026960">
    <property type="entry name" value="RVT-Znf"/>
</dbReference>
<keyword evidence="2" id="KW-0808">Transferase</keyword>
<sequence>MAMCLQLPPHSVFFIWVQGYLRMFISWKHQASHGIGDVHLEASHVRMNPVRNLNGFFNPCKSAMIYARMPGIRNDSHNLATESFGLQQSDNNKIVRGGSVAIKVNDEAGNFFQGDPLSPILFNLVADMLAILIKRANERGSFHGVILHLVDNGLSILQYADDTIILMEHDLEDAKNLKLVLNTFESLAMFMLSFFEVPKGILEKLDYYRSRFFWQCEEHKKKYRLAKWSILCKPKECGGLGIQNLELQNKCMLSKWLYKLWNEERVWQNLLRRKYLSKKTLTHVEKKPGDSHFWSGLMMVKNIFLSCGSLKVHNGTQEGYCGSYLKAWLEVVSKVISIKLTEQNGTFLWEIQKNGRFSVNSMYKAIMYREVVPKKDMIWKLRIPLKIKIFLWYLKNGVILTKDNLAKRKWKGDFQGDFLGKTMVFAT</sequence>
<reference evidence="3" key="1">
    <citation type="journal article" date="2005" name="Nature">
        <title>The map-based sequence of the rice genome.</title>
        <authorList>
            <consortium name="International rice genome sequencing project (IRGSP)"/>
            <person name="Matsumoto T."/>
            <person name="Wu J."/>
            <person name="Kanamori H."/>
            <person name="Katayose Y."/>
            <person name="Fujisawa M."/>
            <person name="Namiki N."/>
            <person name="Mizuno H."/>
            <person name="Yamamoto K."/>
            <person name="Antonio B.A."/>
            <person name="Baba T."/>
            <person name="Sakata K."/>
            <person name="Nagamura Y."/>
            <person name="Aoki H."/>
            <person name="Arikawa K."/>
            <person name="Arita K."/>
            <person name="Bito T."/>
            <person name="Chiden Y."/>
            <person name="Fujitsuka N."/>
            <person name="Fukunaka R."/>
            <person name="Hamada M."/>
            <person name="Harada C."/>
            <person name="Hayashi A."/>
            <person name="Hijishita S."/>
            <person name="Honda M."/>
            <person name="Hosokawa S."/>
            <person name="Ichikawa Y."/>
            <person name="Idonuma A."/>
            <person name="Iijima M."/>
            <person name="Ikeda M."/>
            <person name="Ikeno M."/>
            <person name="Ito K."/>
            <person name="Ito S."/>
            <person name="Ito T."/>
            <person name="Ito Y."/>
            <person name="Ito Y."/>
            <person name="Iwabuchi A."/>
            <person name="Kamiya K."/>
            <person name="Karasawa W."/>
            <person name="Kurita K."/>
            <person name="Katagiri S."/>
            <person name="Kikuta A."/>
            <person name="Kobayashi H."/>
            <person name="Kobayashi N."/>
            <person name="Machita K."/>
            <person name="Maehara T."/>
            <person name="Masukawa M."/>
            <person name="Mizubayashi T."/>
            <person name="Mukai Y."/>
            <person name="Nagasaki H."/>
            <person name="Nagata Y."/>
            <person name="Naito S."/>
            <person name="Nakashima M."/>
            <person name="Nakama Y."/>
            <person name="Nakamichi Y."/>
            <person name="Nakamura M."/>
            <person name="Meguro A."/>
            <person name="Negishi M."/>
            <person name="Ohta I."/>
            <person name="Ohta T."/>
            <person name="Okamoto M."/>
            <person name="Ono N."/>
            <person name="Saji S."/>
            <person name="Sakaguchi M."/>
            <person name="Sakai K."/>
            <person name="Shibata M."/>
            <person name="Shimokawa T."/>
            <person name="Song J."/>
            <person name="Takazaki Y."/>
            <person name="Terasawa K."/>
            <person name="Tsugane M."/>
            <person name="Tsuji K."/>
            <person name="Ueda S."/>
            <person name="Waki K."/>
            <person name="Yamagata H."/>
            <person name="Yamamoto M."/>
            <person name="Yamamoto S."/>
            <person name="Yamane H."/>
            <person name="Yoshiki S."/>
            <person name="Yoshihara R."/>
            <person name="Yukawa K."/>
            <person name="Zhong H."/>
            <person name="Yano M."/>
            <person name="Yuan Q."/>
            <person name="Ouyang S."/>
            <person name="Liu J."/>
            <person name="Jones K.M."/>
            <person name="Gansberger K."/>
            <person name="Moffat K."/>
            <person name="Hill J."/>
            <person name="Bera J."/>
            <person name="Fadrosh D."/>
            <person name="Jin S."/>
            <person name="Johri S."/>
            <person name="Kim M."/>
            <person name="Overton L."/>
            <person name="Reardon M."/>
            <person name="Tsitrin T."/>
            <person name="Vuong H."/>
            <person name="Weaver B."/>
            <person name="Ciecko A."/>
            <person name="Tallon L."/>
            <person name="Jackson J."/>
            <person name="Pai G."/>
            <person name="Aken S.V."/>
            <person name="Utterback T."/>
            <person name="Reidmuller S."/>
            <person name="Feldblyum T."/>
            <person name="Hsiao J."/>
            <person name="Zismann V."/>
            <person name="Iobst S."/>
            <person name="de Vazeille A.R."/>
            <person name="Buell C.R."/>
            <person name="Ying K."/>
            <person name="Li Y."/>
            <person name="Lu T."/>
            <person name="Huang Y."/>
            <person name="Zhao Q."/>
            <person name="Feng Q."/>
            <person name="Zhang L."/>
            <person name="Zhu J."/>
            <person name="Weng Q."/>
            <person name="Mu J."/>
            <person name="Lu Y."/>
            <person name="Fan D."/>
            <person name="Liu Y."/>
            <person name="Guan J."/>
            <person name="Zhang Y."/>
            <person name="Yu S."/>
            <person name="Liu X."/>
            <person name="Zhang Y."/>
            <person name="Hong G."/>
            <person name="Han B."/>
            <person name="Choisne N."/>
            <person name="Demange N."/>
            <person name="Orjeda G."/>
            <person name="Samain S."/>
            <person name="Cattolico L."/>
            <person name="Pelletier E."/>
            <person name="Couloux A."/>
            <person name="Segurens B."/>
            <person name="Wincker P."/>
            <person name="D'Hont A."/>
            <person name="Scarpelli C."/>
            <person name="Weissenbach J."/>
            <person name="Salanoubat M."/>
            <person name="Quetier F."/>
            <person name="Yu Y."/>
            <person name="Kim H.R."/>
            <person name="Rambo T."/>
            <person name="Currie J."/>
            <person name="Collura K."/>
            <person name="Luo M."/>
            <person name="Yang T."/>
            <person name="Ammiraju J.S.S."/>
            <person name="Engler F."/>
            <person name="Soderlund C."/>
            <person name="Wing R.A."/>
            <person name="Palmer L.E."/>
            <person name="de la Bastide M."/>
            <person name="Spiegel L."/>
            <person name="Nascimento L."/>
            <person name="Zutavern T."/>
            <person name="O'Shaughnessy A."/>
            <person name="Dike S."/>
            <person name="Dedhia N."/>
            <person name="Preston R."/>
            <person name="Balija V."/>
            <person name="McCombie W.R."/>
            <person name="Chow T."/>
            <person name="Chen H."/>
            <person name="Chung M."/>
            <person name="Chen C."/>
            <person name="Shaw J."/>
            <person name="Wu H."/>
            <person name="Hsiao K."/>
            <person name="Chao Y."/>
            <person name="Chu M."/>
            <person name="Cheng C."/>
            <person name="Hour A."/>
            <person name="Lee P."/>
            <person name="Lin S."/>
            <person name="Lin Y."/>
            <person name="Liou J."/>
            <person name="Liu S."/>
            <person name="Hsing Y."/>
            <person name="Raghuvanshi S."/>
            <person name="Mohanty A."/>
            <person name="Bharti A.K."/>
            <person name="Gaur A."/>
            <person name="Gupta V."/>
            <person name="Kumar D."/>
            <person name="Ravi V."/>
            <person name="Vij S."/>
            <person name="Kapur A."/>
            <person name="Khurana P."/>
            <person name="Khurana P."/>
            <person name="Khurana J.P."/>
            <person name="Tyagi A.K."/>
            <person name="Gaikwad K."/>
            <person name="Singh A."/>
            <person name="Dalal V."/>
            <person name="Srivastava S."/>
            <person name="Dixit A."/>
            <person name="Pal A.K."/>
            <person name="Ghazi I.A."/>
            <person name="Yadav M."/>
            <person name="Pandit A."/>
            <person name="Bhargava A."/>
            <person name="Sureshbabu K."/>
            <person name="Batra K."/>
            <person name="Sharma T.R."/>
            <person name="Mohapatra T."/>
            <person name="Singh N.K."/>
            <person name="Messing J."/>
            <person name="Nelson A.B."/>
            <person name="Fuks G."/>
            <person name="Kavchok S."/>
            <person name="Keizer G."/>
            <person name="Linton E."/>
            <person name="Llaca V."/>
            <person name="Song R."/>
            <person name="Tanyolac B."/>
            <person name="Young S."/>
            <person name="Ho-Il K."/>
            <person name="Hahn J.H."/>
            <person name="Sangsakoo G."/>
            <person name="Vanavichit A."/>
            <person name="de Mattos Luiz.A.T."/>
            <person name="Zimmer P.D."/>
            <person name="Malone G."/>
            <person name="Dellagostin O."/>
            <person name="de Oliveira A.C."/>
            <person name="Bevan M."/>
            <person name="Bancroft I."/>
            <person name="Minx P."/>
            <person name="Cordum H."/>
            <person name="Wilson R."/>
            <person name="Cheng Z."/>
            <person name="Jin W."/>
            <person name="Jiang J."/>
            <person name="Leong S.A."/>
            <person name="Iwama H."/>
            <person name="Gojobori T."/>
            <person name="Itoh T."/>
            <person name="Niimura Y."/>
            <person name="Fujii Y."/>
            <person name="Habara T."/>
            <person name="Sakai H."/>
            <person name="Sato Y."/>
            <person name="Wilson G."/>
            <person name="Kumar K."/>
            <person name="McCouch S."/>
            <person name="Juretic N."/>
            <person name="Hoen D."/>
            <person name="Wright S."/>
            <person name="Bruskiewich R."/>
            <person name="Bureau T."/>
            <person name="Miyao A."/>
            <person name="Hirochika H."/>
            <person name="Nishikawa T."/>
            <person name="Kadowaki K."/>
            <person name="Sugiura M."/>
            <person name="Burr B."/>
            <person name="Sasaki T."/>
        </authorList>
    </citation>
    <scope>NUCLEOTIDE SEQUENCE [LARGE SCALE GENOMIC DNA]</scope>
    <source>
        <strain evidence="3">cv. Nipponbare</strain>
    </source>
</reference>
<dbReference type="Proteomes" id="UP000000763">
    <property type="component" value="Chromosome 3"/>
</dbReference>
<dbReference type="AlphaFoldDB" id="Q851T5"/>
<feature type="domain" description="Reverse transcriptase zinc-binding" evidence="1">
    <location>
        <begin position="357"/>
        <end position="412"/>
    </location>
</feature>
<dbReference type="Pfam" id="PF13966">
    <property type="entry name" value="zf-RVT"/>
    <property type="match status" value="1"/>
</dbReference>
<dbReference type="PANTHER" id="PTHR33116">
    <property type="entry name" value="REVERSE TRANSCRIPTASE ZINC-BINDING DOMAIN-CONTAINING PROTEIN-RELATED-RELATED"/>
    <property type="match status" value="1"/>
</dbReference>
<protein>
    <submittedName>
        <fullName evidence="2">Reverse transcriptase</fullName>
    </submittedName>
</protein>
<organism evidence="2 3">
    <name type="scientific">Oryza sativa subsp. japonica</name>
    <name type="common">Rice</name>
    <dbReference type="NCBI Taxonomy" id="39947"/>
    <lineage>
        <taxon>Eukaryota</taxon>
        <taxon>Viridiplantae</taxon>
        <taxon>Streptophyta</taxon>
        <taxon>Embryophyta</taxon>
        <taxon>Tracheophyta</taxon>
        <taxon>Spermatophyta</taxon>
        <taxon>Magnoliopsida</taxon>
        <taxon>Liliopsida</taxon>
        <taxon>Poales</taxon>
        <taxon>Poaceae</taxon>
        <taxon>BOP clade</taxon>
        <taxon>Oryzoideae</taxon>
        <taxon>Oryzeae</taxon>
        <taxon>Oryzinae</taxon>
        <taxon>Oryza</taxon>
        <taxon>Oryza sativa</taxon>
    </lineage>
</organism>
<dbReference type="EMBL" id="AC097367">
    <property type="protein sequence ID" value="AAO23084.1"/>
    <property type="molecule type" value="Genomic_DNA"/>
</dbReference>
<keyword evidence="2" id="KW-0695">RNA-directed DNA polymerase</keyword>
<evidence type="ECO:0000313" key="3">
    <source>
        <dbReference type="Proteomes" id="UP000000763"/>
    </source>
</evidence>
<reference evidence="3" key="2">
    <citation type="journal article" date="2008" name="Nucleic Acids Res.">
        <title>The rice annotation project database (RAP-DB): 2008 update.</title>
        <authorList>
            <consortium name="The rice annotation project (RAP)"/>
        </authorList>
    </citation>
    <scope>GENOME REANNOTATION</scope>
    <source>
        <strain evidence="3">cv. Nipponbare</strain>
    </source>
</reference>
<accession>Q851T5</accession>